<dbReference type="InterPro" id="IPR003959">
    <property type="entry name" value="ATPase_AAA_core"/>
</dbReference>
<dbReference type="PANTHER" id="PTHR23389">
    <property type="entry name" value="CHROMOSOME TRANSMISSION FIDELITY FACTOR 18"/>
    <property type="match status" value="1"/>
</dbReference>
<keyword evidence="1" id="KW-0235">DNA replication</keyword>
<dbReference type="InterPro" id="IPR027417">
    <property type="entry name" value="P-loop_NTPase"/>
</dbReference>
<dbReference type="GO" id="GO:0005524">
    <property type="term" value="F:ATP binding"/>
    <property type="evidence" value="ECO:0007669"/>
    <property type="project" value="InterPro"/>
</dbReference>
<dbReference type="AlphaFoldDB" id="A0A6C0LFK3"/>
<name>A0A6C0LFK3_9ZZZZ</name>
<protein>
    <recommendedName>
        <fullName evidence="2">ATPase AAA-type core domain-containing protein</fullName>
    </recommendedName>
</protein>
<dbReference type="GO" id="GO:0006260">
    <property type="term" value="P:DNA replication"/>
    <property type="evidence" value="ECO:0007669"/>
    <property type="project" value="UniProtKB-KW"/>
</dbReference>
<dbReference type="GO" id="GO:0005634">
    <property type="term" value="C:nucleus"/>
    <property type="evidence" value="ECO:0007669"/>
    <property type="project" value="TreeGrafter"/>
</dbReference>
<sequence length="426" mass="50176">MLCYNTILDRDHIKKDIIDKLTFFEENKSVKSIKRGFYISGDCGIGKTEFVKKVLTEMNYDILHYTAGDIRNKSVIENMGKNNMADMNVVSMFKKVKKKIAIIMDEIDGLNSGDKGGISSLITIIRPKKTKKQMIELITDTPIFCISTNEIDKKTKELIKVCHYYDLKKPSDYQIKNIVDNVFIDSNSITKEQVILHSQNDLKKIQSLYKVYNKSPNVLTSILSKNVFVKKSVIEISKESVKTIYKTNIPFEKHNQYVNENDRTIVALLWHENVCDIIQKCSKKDMVLFYYRLLENMCYGDYIDRITFQKQIWQFNELSSFIKIMYNNYLMHNEFNDKDNMKNISEVRFTKVLTKYSTEFNNYVFFQRISNIMLLDKKDIITFYTGLRGNKESEDEIVNNYDVNHLDIQRLYRYIDNHKPTYDGNI</sequence>
<dbReference type="GO" id="GO:0016887">
    <property type="term" value="F:ATP hydrolysis activity"/>
    <property type="evidence" value="ECO:0007669"/>
    <property type="project" value="InterPro"/>
</dbReference>
<organism evidence="3">
    <name type="scientific">viral metagenome</name>
    <dbReference type="NCBI Taxonomy" id="1070528"/>
    <lineage>
        <taxon>unclassified sequences</taxon>
        <taxon>metagenomes</taxon>
        <taxon>organismal metagenomes</taxon>
    </lineage>
</organism>
<dbReference type="PANTHER" id="PTHR23389:SF6">
    <property type="entry name" value="REPLICATION FACTOR C SUBUNIT 1"/>
    <property type="match status" value="1"/>
</dbReference>
<evidence type="ECO:0000313" key="3">
    <source>
        <dbReference type="EMBL" id="QHU29776.1"/>
    </source>
</evidence>
<dbReference type="SUPFAM" id="SSF52540">
    <property type="entry name" value="P-loop containing nucleoside triphosphate hydrolases"/>
    <property type="match status" value="1"/>
</dbReference>
<evidence type="ECO:0000256" key="1">
    <source>
        <dbReference type="ARBA" id="ARBA00022705"/>
    </source>
</evidence>
<dbReference type="Pfam" id="PF00004">
    <property type="entry name" value="AAA"/>
    <property type="match status" value="1"/>
</dbReference>
<reference evidence="3" key="1">
    <citation type="journal article" date="2020" name="Nature">
        <title>Giant virus diversity and host interactions through global metagenomics.</title>
        <authorList>
            <person name="Schulz F."/>
            <person name="Roux S."/>
            <person name="Paez-Espino D."/>
            <person name="Jungbluth S."/>
            <person name="Walsh D.A."/>
            <person name="Denef V.J."/>
            <person name="McMahon K.D."/>
            <person name="Konstantinidis K.T."/>
            <person name="Eloe-Fadrosh E.A."/>
            <person name="Kyrpides N.C."/>
            <person name="Woyke T."/>
        </authorList>
    </citation>
    <scope>NUCLEOTIDE SEQUENCE</scope>
    <source>
        <strain evidence="3">GVMAG-M-3300027810-10</strain>
    </source>
</reference>
<feature type="domain" description="ATPase AAA-type core" evidence="2">
    <location>
        <begin position="38"/>
        <end position="159"/>
    </location>
</feature>
<evidence type="ECO:0000259" key="2">
    <source>
        <dbReference type="Pfam" id="PF00004"/>
    </source>
</evidence>
<proteinExistence type="predicted"/>
<dbReference type="EMBL" id="MN740497">
    <property type="protein sequence ID" value="QHU29776.1"/>
    <property type="molecule type" value="Genomic_DNA"/>
</dbReference>
<dbReference type="Gene3D" id="3.40.50.300">
    <property type="entry name" value="P-loop containing nucleotide triphosphate hydrolases"/>
    <property type="match status" value="1"/>
</dbReference>
<dbReference type="GO" id="GO:0003677">
    <property type="term" value="F:DNA binding"/>
    <property type="evidence" value="ECO:0007669"/>
    <property type="project" value="TreeGrafter"/>
</dbReference>
<accession>A0A6C0LFK3</accession>